<dbReference type="Pfam" id="PF00590">
    <property type="entry name" value="TP_methylase"/>
    <property type="match status" value="1"/>
</dbReference>
<dbReference type="InterPro" id="IPR029063">
    <property type="entry name" value="SAM-dependent_MTases_sf"/>
</dbReference>
<keyword evidence="5" id="KW-0949">S-adenosyl-L-methionine</keyword>
<dbReference type="OrthoDB" id="9787825at2"/>
<dbReference type="EMBL" id="AWQS01000023">
    <property type="protein sequence ID" value="EWT07046.1"/>
    <property type="molecule type" value="Genomic_DNA"/>
</dbReference>
<dbReference type="InterPro" id="IPR035996">
    <property type="entry name" value="4pyrrol_Methylase_sf"/>
</dbReference>
<dbReference type="PATRIC" id="fig|584657.3.peg.988"/>
<dbReference type="GO" id="GO:0032259">
    <property type="term" value="P:methylation"/>
    <property type="evidence" value="ECO:0007669"/>
    <property type="project" value="UniProtKB-KW"/>
</dbReference>
<comment type="caution">
    <text evidence="7">The sequence shown here is derived from an EMBL/GenBank/DDBJ whole genome shotgun (WGS) entry which is preliminary data.</text>
</comment>
<comment type="pathway">
    <text evidence="1">Cofactor biosynthesis; adenosylcobalamin biosynthesis.</text>
</comment>
<evidence type="ECO:0000256" key="3">
    <source>
        <dbReference type="ARBA" id="ARBA00022603"/>
    </source>
</evidence>
<evidence type="ECO:0000256" key="5">
    <source>
        <dbReference type="ARBA" id="ARBA00022691"/>
    </source>
</evidence>
<dbReference type="InterPro" id="IPR050714">
    <property type="entry name" value="Cobalamin_biosynth_MTase"/>
</dbReference>
<dbReference type="GO" id="GO:0008276">
    <property type="term" value="F:protein methyltransferase activity"/>
    <property type="evidence" value="ECO:0007669"/>
    <property type="project" value="InterPro"/>
</dbReference>
<name>W9GLD0_9MICO</name>
<accession>W9GLD0</accession>
<evidence type="ECO:0000256" key="1">
    <source>
        <dbReference type="ARBA" id="ARBA00004953"/>
    </source>
</evidence>
<dbReference type="NCBIfam" id="TIGR02469">
    <property type="entry name" value="CbiT"/>
    <property type="match status" value="1"/>
</dbReference>
<dbReference type="GO" id="GO:0009236">
    <property type="term" value="P:cobalamin biosynthetic process"/>
    <property type="evidence" value="ECO:0007669"/>
    <property type="project" value="UniProtKB-UniPathway"/>
</dbReference>
<protein>
    <submittedName>
        <fullName evidence="7">Precorrin-6Y C5,15-methyltransferase</fullName>
    </submittedName>
</protein>
<organism evidence="7 8">
    <name type="scientific">Intrasporangium chromatireducens Q5-1</name>
    <dbReference type="NCBI Taxonomy" id="584657"/>
    <lineage>
        <taxon>Bacteria</taxon>
        <taxon>Bacillati</taxon>
        <taxon>Actinomycetota</taxon>
        <taxon>Actinomycetes</taxon>
        <taxon>Micrococcales</taxon>
        <taxon>Intrasporangiaceae</taxon>
        <taxon>Intrasporangium</taxon>
    </lineage>
</organism>
<dbReference type="UniPathway" id="UPA00148"/>
<dbReference type="PIRSF" id="PIRSF036428">
    <property type="entry name" value="CobL"/>
    <property type="match status" value="1"/>
</dbReference>
<keyword evidence="4 7" id="KW-0808">Transferase</keyword>
<keyword evidence="8" id="KW-1185">Reference proteome</keyword>
<dbReference type="Proteomes" id="UP000019494">
    <property type="component" value="Unassembled WGS sequence"/>
</dbReference>
<evidence type="ECO:0000256" key="4">
    <source>
        <dbReference type="ARBA" id="ARBA00022679"/>
    </source>
</evidence>
<dbReference type="PANTHER" id="PTHR43182:SF1">
    <property type="entry name" value="COBALT-PRECORRIN-7 C(5)-METHYLTRANSFERASE"/>
    <property type="match status" value="1"/>
</dbReference>
<evidence type="ECO:0000259" key="6">
    <source>
        <dbReference type="Pfam" id="PF00590"/>
    </source>
</evidence>
<dbReference type="Gene3D" id="3.40.1010.10">
    <property type="entry name" value="Cobalt-precorrin-4 Transmethylase, Domain 1"/>
    <property type="match status" value="1"/>
</dbReference>
<evidence type="ECO:0000256" key="2">
    <source>
        <dbReference type="ARBA" id="ARBA00022573"/>
    </source>
</evidence>
<feature type="domain" description="Tetrapyrrole methylase" evidence="6">
    <location>
        <begin position="3"/>
        <end position="166"/>
    </location>
</feature>
<dbReference type="InterPro" id="IPR006365">
    <property type="entry name" value="Cbl_synth_CobL"/>
</dbReference>
<evidence type="ECO:0000313" key="7">
    <source>
        <dbReference type="EMBL" id="EWT07046.1"/>
    </source>
</evidence>
<sequence>MIEVIGIGAGGTASLGPDERRLVERAEVVLGGERHLAMLDDAAGRELIPWPSPLRSHLPRLLQRVSGRRAVVLASGDPMVSGIASTMIELLGPEAVRVHPHVSSVALARARMRWSSEDCETVTLVGRDHDRLRRHLAPRARLVVLTHGADAPTRLAELLVEEGYGESILTVLGDLGGVDESRHDAAAARWDGPPAPRLHLVCIECRLDGTRTARSLVPGLPDDVYDSDGQLTRRILRAAALAHLAPTPGDVMWDLGAGAGSIGIEFARQDPRNRVYAAERVAARAARARSNARALGVPGLVVLEAPSVDAIKEFPSPDAVFVGGGATEELLERVWERLTPGGRLVVHAVTLETEALLHAMHRRRGGSLTRLAVEDAQPLGRSTGWAPRRAVIQWAAAKPAARQGHRKEPS</sequence>
<dbReference type="InterPro" id="IPR014008">
    <property type="entry name" value="Cbl_synth_MTase_CbiT"/>
</dbReference>
<proteinExistence type="predicted"/>
<dbReference type="InterPro" id="IPR012818">
    <property type="entry name" value="CbiE"/>
</dbReference>
<dbReference type="PANTHER" id="PTHR43182">
    <property type="entry name" value="COBALT-PRECORRIN-6B C(15)-METHYLTRANSFERASE (DECARBOXYLATING)"/>
    <property type="match status" value="1"/>
</dbReference>
<dbReference type="SUPFAM" id="SSF53335">
    <property type="entry name" value="S-adenosyl-L-methionine-dependent methyltransferases"/>
    <property type="match status" value="1"/>
</dbReference>
<dbReference type="SUPFAM" id="SSF53790">
    <property type="entry name" value="Tetrapyrrole methylase"/>
    <property type="match status" value="1"/>
</dbReference>
<dbReference type="Gene3D" id="3.40.50.150">
    <property type="entry name" value="Vaccinia Virus protein VP39"/>
    <property type="match status" value="1"/>
</dbReference>
<dbReference type="InterPro" id="IPR000878">
    <property type="entry name" value="4pyrrol_Mease"/>
</dbReference>
<keyword evidence="3 7" id="KW-0489">Methyltransferase</keyword>
<keyword evidence="2" id="KW-0169">Cobalamin biosynthesis</keyword>
<dbReference type="InterPro" id="IPR014777">
    <property type="entry name" value="4pyrrole_Mease_sub1"/>
</dbReference>
<gene>
    <name evidence="7" type="ORF">N864_12950</name>
</gene>
<dbReference type="CDD" id="cd11644">
    <property type="entry name" value="Precorrin-6Y-MT"/>
    <property type="match status" value="1"/>
</dbReference>
<dbReference type="NCBIfam" id="TIGR02467">
    <property type="entry name" value="CbiE"/>
    <property type="match status" value="1"/>
</dbReference>
<reference evidence="8" key="1">
    <citation type="submission" date="2013-08" db="EMBL/GenBank/DDBJ databases">
        <title>Intrasporangium oryzae NRRL B-24470.</title>
        <authorList>
            <person name="Liu H."/>
            <person name="Wang G."/>
        </authorList>
    </citation>
    <scope>NUCLEOTIDE SEQUENCE [LARGE SCALE GENOMIC DNA]</scope>
    <source>
        <strain evidence="8">Q5-1</strain>
    </source>
</reference>
<dbReference type="AlphaFoldDB" id="W9GLD0"/>
<evidence type="ECO:0000313" key="8">
    <source>
        <dbReference type="Proteomes" id="UP000019494"/>
    </source>
</evidence>